<name>A0A3P1CB08_9BACT</name>
<evidence type="ECO:0000256" key="1">
    <source>
        <dbReference type="ARBA" id="ARBA00023015"/>
    </source>
</evidence>
<reference evidence="5 6" key="1">
    <citation type="submission" date="2018-11" db="EMBL/GenBank/DDBJ databases">
        <authorList>
            <person name="Zhou Z."/>
            <person name="Wang G."/>
        </authorList>
    </citation>
    <scope>NUCLEOTIDE SEQUENCE [LARGE SCALE GENOMIC DNA]</scope>
    <source>
        <strain evidence="5 6">KCTC42998</strain>
    </source>
</reference>
<keyword evidence="3" id="KW-0804">Transcription</keyword>
<organism evidence="5 6">
    <name type="scientific">Larkinella knui</name>
    <dbReference type="NCBI Taxonomy" id="2025310"/>
    <lineage>
        <taxon>Bacteria</taxon>
        <taxon>Pseudomonadati</taxon>
        <taxon>Bacteroidota</taxon>
        <taxon>Cytophagia</taxon>
        <taxon>Cytophagales</taxon>
        <taxon>Spirosomataceae</taxon>
        <taxon>Larkinella</taxon>
    </lineage>
</organism>
<proteinExistence type="predicted"/>
<evidence type="ECO:0000259" key="4">
    <source>
        <dbReference type="PROSITE" id="PS51118"/>
    </source>
</evidence>
<dbReference type="InterPro" id="IPR036388">
    <property type="entry name" value="WH-like_DNA-bd_sf"/>
</dbReference>
<accession>A0A3P1CB08</accession>
<dbReference type="InterPro" id="IPR036390">
    <property type="entry name" value="WH_DNA-bd_sf"/>
</dbReference>
<comment type="caution">
    <text evidence="5">The sequence shown here is derived from an EMBL/GenBank/DDBJ whole genome shotgun (WGS) entry which is preliminary data.</text>
</comment>
<dbReference type="PROSITE" id="PS51118">
    <property type="entry name" value="HTH_HXLR"/>
    <property type="match status" value="1"/>
</dbReference>
<dbReference type="Gene3D" id="1.10.10.10">
    <property type="entry name" value="Winged helix-like DNA-binding domain superfamily/Winged helix DNA-binding domain"/>
    <property type="match status" value="1"/>
</dbReference>
<protein>
    <submittedName>
        <fullName evidence="5">Transcriptional regulator</fullName>
    </submittedName>
</protein>
<dbReference type="Proteomes" id="UP000274271">
    <property type="component" value="Unassembled WGS sequence"/>
</dbReference>
<dbReference type="RefSeq" id="WP_124910519.1">
    <property type="nucleotide sequence ID" value="NZ_RQJP01000007.1"/>
</dbReference>
<evidence type="ECO:0000313" key="6">
    <source>
        <dbReference type="Proteomes" id="UP000274271"/>
    </source>
</evidence>
<sequence>MEDKNRFQEKIAAIQDTMYVIGGKWKIPIVLSIYSGNKRFNDISNSIPKITNRVLSKELKHLEDNLMITRKVVDDYPVRIEYAVTEYCLSIQSVANTMEEWGRNHKKRLQK</sequence>
<keyword evidence="6" id="KW-1185">Reference proteome</keyword>
<dbReference type="SUPFAM" id="SSF46785">
    <property type="entry name" value="Winged helix' DNA-binding domain"/>
    <property type="match status" value="1"/>
</dbReference>
<gene>
    <name evidence="5" type="ORF">EHT87_30285</name>
</gene>
<evidence type="ECO:0000256" key="2">
    <source>
        <dbReference type="ARBA" id="ARBA00023125"/>
    </source>
</evidence>
<dbReference type="Pfam" id="PF01638">
    <property type="entry name" value="HxlR"/>
    <property type="match status" value="1"/>
</dbReference>
<dbReference type="PANTHER" id="PTHR33204:SF18">
    <property type="entry name" value="TRANSCRIPTIONAL REGULATORY PROTEIN"/>
    <property type="match status" value="1"/>
</dbReference>
<dbReference type="EMBL" id="RQJP01000007">
    <property type="protein sequence ID" value="RRB10509.1"/>
    <property type="molecule type" value="Genomic_DNA"/>
</dbReference>
<dbReference type="PANTHER" id="PTHR33204">
    <property type="entry name" value="TRANSCRIPTIONAL REGULATOR, MARR FAMILY"/>
    <property type="match status" value="1"/>
</dbReference>
<keyword evidence="1" id="KW-0805">Transcription regulation</keyword>
<feature type="domain" description="HTH hxlR-type" evidence="4">
    <location>
        <begin position="12"/>
        <end position="110"/>
    </location>
</feature>
<keyword evidence="2" id="KW-0238">DNA-binding</keyword>
<dbReference type="InterPro" id="IPR002577">
    <property type="entry name" value="HTH_HxlR"/>
</dbReference>
<evidence type="ECO:0000256" key="3">
    <source>
        <dbReference type="ARBA" id="ARBA00023163"/>
    </source>
</evidence>
<dbReference type="OrthoDB" id="769662at2"/>
<dbReference type="GO" id="GO:0003677">
    <property type="term" value="F:DNA binding"/>
    <property type="evidence" value="ECO:0007669"/>
    <property type="project" value="UniProtKB-KW"/>
</dbReference>
<evidence type="ECO:0000313" key="5">
    <source>
        <dbReference type="EMBL" id="RRB10509.1"/>
    </source>
</evidence>
<dbReference type="AlphaFoldDB" id="A0A3P1CB08"/>